<dbReference type="PANTHER" id="PTHR24373">
    <property type="entry name" value="SLIT RELATED LEUCINE-RICH REPEAT NEURONAL PROTEIN"/>
    <property type="match status" value="1"/>
</dbReference>
<evidence type="ECO:0000256" key="4">
    <source>
        <dbReference type="ARBA" id="ARBA00023180"/>
    </source>
</evidence>
<evidence type="ECO:0000256" key="2">
    <source>
        <dbReference type="ARBA" id="ARBA00022729"/>
    </source>
</evidence>
<name>A0A226ERU8_FOLCA</name>
<dbReference type="OrthoDB" id="8400687at2759"/>
<evidence type="ECO:0000256" key="3">
    <source>
        <dbReference type="ARBA" id="ARBA00022737"/>
    </source>
</evidence>
<dbReference type="Proteomes" id="UP000198287">
    <property type="component" value="Unassembled WGS sequence"/>
</dbReference>
<dbReference type="Gene3D" id="3.80.10.10">
    <property type="entry name" value="Ribonuclease Inhibitor"/>
    <property type="match status" value="2"/>
</dbReference>
<dbReference type="InterPro" id="IPR050328">
    <property type="entry name" value="Dev_Immune_Receptor"/>
</dbReference>
<evidence type="ECO:0000256" key="5">
    <source>
        <dbReference type="SAM" id="SignalP"/>
    </source>
</evidence>
<keyword evidence="4" id="KW-0325">Glycoprotein</keyword>
<keyword evidence="3" id="KW-0677">Repeat</keyword>
<proteinExistence type="predicted"/>
<dbReference type="Pfam" id="PF13855">
    <property type="entry name" value="LRR_8"/>
    <property type="match status" value="3"/>
</dbReference>
<evidence type="ECO:0000313" key="6">
    <source>
        <dbReference type="EMBL" id="OXA59887.1"/>
    </source>
</evidence>
<keyword evidence="1" id="KW-0433">Leucine-rich repeat</keyword>
<feature type="signal peptide" evidence="5">
    <location>
        <begin position="1"/>
        <end position="32"/>
    </location>
</feature>
<dbReference type="FunFam" id="3.80.10.10:FF:000770">
    <property type="entry name" value="Uncharacterized protein"/>
    <property type="match status" value="1"/>
</dbReference>
<sequence length="498" mass="56459">MITMTMTMCKGRPGWWAVGLLVLTILSTTTWARNICPASNARLTCQCSVKSKGLVLICDKGSMEDVKENMRIFKEYPSTVIQYLTLRQINMPRIPDYVFMGLDIRHLIVSNTNLAVLEEHSVTALATKLEILELSQNWIHDIPTKAIKHLGNTRLLTLNHNNITALAAGAFEGMHTLERLALYANSIARIDSNAFRGLEKLTYLNLGNNHLTRVPIASIAKLPNLVSLELQENRIQSISENDFAGLPNLDSLKLGHNQITVLGPTVFKNLPRMSALELEYNGIKKVDVTAFNGLEEKLEWLKMGHNHVNEIPTEALKGMHRLREFDFKANDISEIKEDAFDGFGRTLKFLYLQDNRISSLPMAIFGEMHSLEFISLANNSLRHLVRDVFQPIMENIQVIDVHGFIVNSENHLSCDCELLWYKQWLIKSMSTNHEKVREIVLKTMCWTTSPKHQYSVTKAPIEKGCRSTSRAASLSTFIELFYCPVALAMLNVHHNFNN</sequence>
<dbReference type="SMART" id="SM00369">
    <property type="entry name" value="LRR_TYP"/>
    <property type="match status" value="11"/>
</dbReference>
<dbReference type="PROSITE" id="PS51450">
    <property type="entry name" value="LRR"/>
    <property type="match status" value="1"/>
</dbReference>
<dbReference type="EMBL" id="LNIX01000002">
    <property type="protein sequence ID" value="OXA59887.1"/>
    <property type="molecule type" value="Genomic_DNA"/>
</dbReference>
<reference evidence="6 7" key="1">
    <citation type="submission" date="2015-12" db="EMBL/GenBank/DDBJ databases">
        <title>The genome of Folsomia candida.</title>
        <authorList>
            <person name="Faddeeva A."/>
            <person name="Derks M.F."/>
            <person name="Anvar Y."/>
            <person name="Smit S."/>
            <person name="Van Straalen N."/>
            <person name="Roelofs D."/>
        </authorList>
    </citation>
    <scope>NUCLEOTIDE SEQUENCE [LARGE SCALE GENOMIC DNA]</scope>
    <source>
        <strain evidence="6 7">VU population</strain>
        <tissue evidence="6">Whole body</tissue>
    </source>
</reference>
<dbReference type="PANTHER" id="PTHR24373:SF370">
    <property type="entry name" value="FISH-LIPS, ISOFORM E"/>
    <property type="match status" value="1"/>
</dbReference>
<dbReference type="FunFam" id="3.80.10.10:FF:001164">
    <property type="entry name" value="GH01279p"/>
    <property type="match status" value="1"/>
</dbReference>
<organism evidence="6 7">
    <name type="scientific">Folsomia candida</name>
    <name type="common">Springtail</name>
    <dbReference type="NCBI Taxonomy" id="158441"/>
    <lineage>
        <taxon>Eukaryota</taxon>
        <taxon>Metazoa</taxon>
        <taxon>Ecdysozoa</taxon>
        <taxon>Arthropoda</taxon>
        <taxon>Hexapoda</taxon>
        <taxon>Collembola</taxon>
        <taxon>Entomobryomorpha</taxon>
        <taxon>Isotomoidea</taxon>
        <taxon>Isotomidae</taxon>
        <taxon>Proisotominae</taxon>
        <taxon>Folsomia</taxon>
    </lineage>
</organism>
<dbReference type="AlphaFoldDB" id="A0A226ERU8"/>
<feature type="chain" id="PRO_5013325189" evidence="5">
    <location>
        <begin position="33"/>
        <end position="498"/>
    </location>
</feature>
<dbReference type="STRING" id="158441.A0A226ERU8"/>
<keyword evidence="7" id="KW-1185">Reference proteome</keyword>
<protein>
    <submittedName>
        <fullName evidence="6">Leucine-rich repeats and immunoglobulin-like domains protein 2</fullName>
    </submittedName>
</protein>
<comment type="caution">
    <text evidence="6">The sequence shown here is derived from an EMBL/GenBank/DDBJ whole genome shotgun (WGS) entry which is preliminary data.</text>
</comment>
<dbReference type="GO" id="GO:0031012">
    <property type="term" value="C:extracellular matrix"/>
    <property type="evidence" value="ECO:0007669"/>
    <property type="project" value="TreeGrafter"/>
</dbReference>
<dbReference type="InterPro" id="IPR001611">
    <property type="entry name" value="Leu-rich_rpt"/>
</dbReference>
<dbReference type="GO" id="GO:0005615">
    <property type="term" value="C:extracellular space"/>
    <property type="evidence" value="ECO:0007669"/>
    <property type="project" value="TreeGrafter"/>
</dbReference>
<dbReference type="OMA" id="YLMRFIF"/>
<evidence type="ECO:0000313" key="7">
    <source>
        <dbReference type="Proteomes" id="UP000198287"/>
    </source>
</evidence>
<gene>
    <name evidence="6" type="ORF">Fcan01_06292</name>
</gene>
<keyword evidence="2 5" id="KW-0732">Signal</keyword>
<dbReference type="SUPFAM" id="SSF52058">
    <property type="entry name" value="L domain-like"/>
    <property type="match status" value="1"/>
</dbReference>
<evidence type="ECO:0000256" key="1">
    <source>
        <dbReference type="ARBA" id="ARBA00022614"/>
    </source>
</evidence>
<dbReference type="InterPro" id="IPR003591">
    <property type="entry name" value="Leu-rich_rpt_typical-subtyp"/>
</dbReference>
<dbReference type="InterPro" id="IPR032675">
    <property type="entry name" value="LRR_dom_sf"/>
</dbReference>
<accession>A0A226ERU8</accession>